<dbReference type="Gene3D" id="3.20.20.70">
    <property type="entry name" value="Aldolase class I"/>
    <property type="match status" value="1"/>
</dbReference>
<dbReference type="InterPro" id="IPR004136">
    <property type="entry name" value="NMO"/>
</dbReference>
<keyword evidence="3" id="KW-0216">Detoxification</keyword>
<reference evidence="11 12" key="1">
    <citation type="submission" date="2024-10" db="EMBL/GenBank/DDBJ databases">
        <title>The Natural Products Discovery Center: Release of the First 8490 Sequenced Strains for Exploring Actinobacteria Biosynthetic Diversity.</title>
        <authorList>
            <person name="Kalkreuter E."/>
            <person name="Kautsar S.A."/>
            <person name="Yang D."/>
            <person name="Bader C.D."/>
            <person name="Teijaro C.N."/>
            <person name="Fluegel L."/>
            <person name="Davis C.M."/>
            <person name="Simpson J.R."/>
            <person name="Lauterbach L."/>
            <person name="Steele A.D."/>
            <person name="Gui C."/>
            <person name="Meng S."/>
            <person name="Li G."/>
            <person name="Viehrig K."/>
            <person name="Ye F."/>
            <person name="Su P."/>
            <person name="Kiefer A.F."/>
            <person name="Nichols A."/>
            <person name="Cepeda A.J."/>
            <person name="Yan W."/>
            <person name="Fan B."/>
            <person name="Jiang Y."/>
            <person name="Adhikari A."/>
            <person name="Zheng C.-J."/>
            <person name="Schuster L."/>
            <person name="Cowan T.M."/>
            <person name="Smanski M.J."/>
            <person name="Chevrette M.G."/>
            <person name="De Carvalho L.P.S."/>
            <person name="Shen B."/>
        </authorList>
    </citation>
    <scope>NUCLEOTIDE SEQUENCE [LARGE SCALE GENOMIC DNA]</scope>
    <source>
        <strain evidence="11 12">NPDC049503</strain>
    </source>
</reference>
<protein>
    <recommendedName>
        <fullName evidence="8">Propionate 3-nitronate monooxygenase</fullName>
    </recommendedName>
</protein>
<organism evidence="11 12">
    <name type="scientific">Nonomuraea indica</name>
    <dbReference type="NCBI Taxonomy" id="1581193"/>
    <lineage>
        <taxon>Bacteria</taxon>
        <taxon>Bacillati</taxon>
        <taxon>Actinomycetota</taxon>
        <taxon>Actinomycetes</taxon>
        <taxon>Streptosporangiales</taxon>
        <taxon>Streptosporangiaceae</taxon>
        <taxon>Nonomuraea</taxon>
    </lineage>
</organism>
<keyword evidence="12" id="KW-1185">Reference proteome</keyword>
<dbReference type="SUPFAM" id="SSF51412">
    <property type="entry name" value="Inosine monophosphate dehydrogenase (IMPDH)"/>
    <property type="match status" value="1"/>
</dbReference>
<evidence type="ECO:0000256" key="1">
    <source>
        <dbReference type="ARBA" id="ARBA00001917"/>
    </source>
</evidence>
<dbReference type="PANTHER" id="PTHR42747">
    <property type="entry name" value="NITRONATE MONOOXYGENASE-RELATED"/>
    <property type="match status" value="1"/>
</dbReference>
<proteinExistence type="inferred from homology"/>
<evidence type="ECO:0000313" key="11">
    <source>
        <dbReference type="EMBL" id="MFI7440896.1"/>
    </source>
</evidence>
<comment type="caution">
    <text evidence="11">The sequence shown here is derived from an EMBL/GenBank/DDBJ whole genome shotgun (WGS) entry which is preliminary data.</text>
</comment>
<dbReference type="GO" id="GO:0004497">
    <property type="term" value="F:monooxygenase activity"/>
    <property type="evidence" value="ECO:0007669"/>
    <property type="project" value="UniProtKB-KW"/>
</dbReference>
<evidence type="ECO:0000256" key="9">
    <source>
        <dbReference type="ARBA" id="ARBA00049401"/>
    </source>
</evidence>
<keyword evidence="7 11" id="KW-0503">Monooxygenase</keyword>
<dbReference type="EMBL" id="JBITMB010000003">
    <property type="protein sequence ID" value="MFI7440896.1"/>
    <property type="molecule type" value="Genomic_DNA"/>
</dbReference>
<keyword evidence="6" id="KW-0560">Oxidoreductase</keyword>
<dbReference type="Pfam" id="PF03060">
    <property type="entry name" value="NMO"/>
    <property type="match status" value="1"/>
</dbReference>
<evidence type="ECO:0000256" key="4">
    <source>
        <dbReference type="ARBA" id="ARBA00022630"/>
    </source>
</evidence>
<evidence type="ECO:0000256" key="3">
    <source>
        <dbReference type="ARBA" id="ARBA00022575"/>
    </source>
</evidence>
<evidence type="ECO:0000256" key="8">
    <source>
        <dbReference type="ARBA" id="ARBA00031155"/>
    </source>
</evidence>
<evidence type="ECO:0000256" key="5">
    <source>
        <dbReference type="ARBA" id="ARBA00022643"/>
    </source>
</evidence>
<evidence type="ECO:0000313" key="12">
    <source>
        <dbReference type="Proteomes" id="UP001612928"/>
    </source>
</evidence>
<dbReference type="Proteomes" id="UP001612928">
    <property type="component" value="Unassembled WGS sequence"/>
</dbReference>
<feature type="chain" id="PRO_5047542970" description="Propionate 3-nitronate monooxygenase" evidence="10">
    <location>
        <begin position="17"/>
        <end position="343"/>
    </location>
</feature>
<evidence type="ECO:0000256" key="10">
    <source>
        <dbReference type="SAM" id="SignalP"/>
    </source>
</evidence>
<keyword evidence="5" id="KW-0288">FMN</keyword>
<comment type="catalytic activity">
    <reaction evidence="9">
        <text>3 propionate 3-nitronate + 3 O2 + H2O = 3 3-oxopropanoate + 2 nitrate + nitrite + H2O2 + 3 H(+)</text>
        <dbReference type="Rhea" id="RHEA:57332"/>
        <dbReference type="ChEBI" id="CHEBI:15377"/>
        <dbReference type="ChEBI" id="CHEBI:15378"/>
        <dbReference type="ChEBI" id="CHEBI:15379"/>
        <dbReference type="ChEBI" id="CHEBI:16240"/>
        <dbReference type="ChEBI" id="CHEBI:16301"/>
        <dbReference type="ChEBI" id="CHEBI:17632"/>
        <dbReference type="ChEBI" id="CHEBI:33190"/>
        <dbReference type="ChEBI" id="CHEBI:136067"/>
    </reaction>
</comment>
<keyword evidence="10" id="KW-0732">Signal</keyword>
<evidence type="ECO:0000256" key="7">
    <source>
        <dbReference type="ARBA" id="ARBA00023033"/>
    </source>
</evidence>
<dbReference type="InterPro" id="IPR013785">
    <property type="entry name" value="Aldolase_TIM"/>
</dbReference>
<feature type="signal peptide" evidence="10">
    <location>
        <begin position="1"/>
        <end position="16"/>
    </location>
</feature>
<dbReference type="RefSeq" id="WP_397020692.1">
    <property type="nucleotide sequence ID" value="NZ_JBITMB010000003.1"/>
</dbReference>
<dbReference type="CDD" id="cd04730">
    <property type="entry name" value="NPD_like"/>
    <property type="match status" value="1"/>
</dbReference>
<name>A0ABW8A278_9ACTN</name>
<keyword evidence="4" id="KW-0285">Flavoprotein</keyword>
<dbReference type="PANTHER" id="PTHR42747:SF3">
    <property type="entry name" value="NITRONATE MONOOXYGENASE-RELATED"/>
    <property type="match status" value="1"/>
</dbReference>
<evidence type="ECO:0000256" key="6">
    <source>
        <dbReference type="ARBA" id="ARBA00023002"/>
    </source>
</evidence>
<evidence type="ECO:0000256" key="2">
    <source>
        <dbReference type="ARBA" id="ARBA00009881"/>
    </source>
</evidence>
<comment type="similarity">
    <text evidence="2">Belongs to the nitronate monooxygenase family. NMO class I subfamily.</text>
</comment>
<sequence>MPSTLTALGLSVPVLAAPMAGGPSTPGLVVAAAEAGGLGLLAGGYKSADALAGQIAEVRAADVPFGVNVFAPNPVPIDDTAYRRYAELLQPEADRYGLDLSAVARTEDDDHWQDKIDLLLGDPVPLVSFTFGVPDPAVLRALRAAGTFVAQTVTSREEARRAAEAGVDALVVQCSAAGGHSGTLTPERVPPAVPIAELLREIGQVTGLPLIAAGGLATAEAVAGALHAGAAAVSVGTVLLRADESGASDPHKAALADPARDRTVVTRAFSGRPARALRNAFTDRYHDLAPLGYPAVHHLTSPLRRAAAAAGDAERLNLWAGAGHRHATAEPAARILSRLTADL</sequence>
<accession>A0ABW8A278</accession>
<comment type="cofactor">
    <cofactor evidence="1">
        <name>FMN</name>
        <dbReference type="ChEBI" id="CHEBI:58210"/>
    </cofactor>
</comment>
<gene>
    <name evidence="11" type="ORF">ACIBP5_13165</name>
</gene>